<organism evidence="7 8">
    <name type="scientific">Metamycoplasma orale</name>
    <name type="common">Mycoplasma orale</name>
    <dbReference type="NCBI Taxonomy" id="2121"/>
    <lineage>
        <taxon>Bacteria</taxon>
        <taxon>Bacillati</taxon>
        <taxon>Mycoplasmatota</taxon>
        <taxon>Mycoplasmoidales</taxon>
        <taxon>Metamycoplasmataceae</taxon>
        <taxon>Metamycoplasma</taxon>
    </lineage>
</organism>
<gene>
    <name evidence="7" type="ORF">NCTC10112_00598</name>
</gene>
<evidence type="ECO:0000256" key="3">
    <source>
        <dbReference type="ARBA" id="ARBA00022692"/>
    </source>
</evidence>
<name>A0A448ZXN6_METOS</name>
<dbReference type="KEGG" id="mob:NCTC10112_00598"/>
<sequence length="384" mass="43695">MCRKNKWNKIKSGWQNNKKDPENENKPELANDQVILNQTHNNFLEKILKAIIYGILYIAISRYLKSSRTKGKEIVNSAHTKLKSNEFAFIPIGYAMYLFLSFIPISLILVSIIASISPEYDTVFRYAILGKIIPGIDTILPKDISSIWTNPGGAISFLILTLSIIFFTSKGYSKFIISIDALYEHKTKYRAWKGWAKGIVVSISLIAILTLMLLLFTILMTFLVKKAEFGNKHNLSDMSTLIANALTNNDKSFTPLKALELKTEFWIIYYFIVVLTLPLFTYLGFAAFYLYAPSFKLKFNQVHPGALITAIPTSFFILIFGTLASIIKYDKFGPVAAFMYIILLVTFIAYFTYMGIIVNSSFYKTFINILTIDKKSIFANSKRN</sequence>
<evidence type="ECO:0000256" key="6">
    <source>
        <dbReference type="SAM" id="Phobius"/>
    </source>
</evidence>
<keyword evidence="2" id="KW-1003">Cell membrane</keyword>
<dbReference type="AlphaFoldDB" id="A0A448ZXN6"/>
<protein>
    <submittedName>
        <fullName evidence="7">Ribonuclease BN-like family</fullName>
    </submittedName>
</protein>
<accession>A0A448ZXN6</accession>
<dbReference type="Pfam" id="PF03631">
    <property type="entry name" value="Virul_fac_BrkB"/>
    <property type="match status" value="1"/>
</dbReference>
<keyword evidence="5 6" id="KW-0472">Membrane</keyword>
<dbReference type="Proteomes" id="UP000290482">
    <property type="component" value="Chromosome"/>
</dbReference>
<evidence type="ECO:0000256" key="5">
    <source>
        <dbReference type="ARBA" id="ARBA00023136"/>
    </source>
</evidence>
<feature type="transmembrane region" description="Helical" evidence="6">
    <location>
        <begin position="267"/>
        <end position="292"/>
    </location>
</feature>
<feature type="transmembrane region" description="Helical" evidence="6">
    <location>
        <begin position="198"/>
        <end position="224"/>
    </location>
</feature>
<dbReference type="GO" id="GO:0005886">
    <property type="term" value="C:plasma membrane"/>
    <property type="evidence" value="ECO:0007669"/>
    <property type="project" value="UniProtKB-SubCell"/>
</dbReference>
<reference evidence="7 8" key="1">
    <citation type="submission" date="2019-01" db="EMBL/GenBank/DDBJ databases">
        <authorList>
            <consortium name="Pathogen Informatics"/>
        </authorList>
    </citation>
    <scope>NUCLEOTIDE SEQUENCE [LARGE SCALE GENOMIC DNA]</scope>
    <source>
        <strain evidence="7 8">NCTC10112</strain>
    </source>
</reference>
<evidence type="ECO:0000313" key="8">
    <source>
        <dbReference type="Proteomes" id="UP000290482"/>
    </source>
</evidence>
<dbReference type="RefSeq" id="WP_022935776.1">
    <property type="nucleotide sequence ID" value="NZ_LR214940.1"/>
</dbReference>
<evidence type="ECO:0000313" key="7">
    <source>
        <dbReference type="EMBL" id="VEU56002.1"/>
    </source>
</evidence>
<evidence type="ECO:0000256" key="1">
    <source>
        <dbReference type="ARBA" id="ARBA00004651"/>
    </source>
</evidence>
<feature type="transmembrane region" description="Helical" evidence="6">
    <location>
        <begin position="87"/>
        <end position="116"/>
    </location>
</feature>
<keyword evidence="4 6" id="KW-1133">Transmembrane helix</keyword>
<dbReference type="OrthoDB" id="397438at2"/>
<evidence type="ECO:0000256" key="4">
    <source>
        <dbReference type="ARBA" id="ARBA00022989"/>
    </source>
</evidence>
<feature type="transmembrane region" description="Helical" evidence="6">
    <location>
        <begin position="338"/>
        <end position="358"/>
    </location>
</feature>
<proteinExistence type="predicted"/>
<comment type="subcellular location">
    <subcellularLocation>
        <location evidence="1">Cell membrane</location>
        <topology evidence="1">Multi-pass membrane protein</topology>
    </subcellularLocation>
</comment>
<keyword evidence="3 6" id="KW-0812">Transmembrane</keyword>
<feature type="transmembrane region" description="Helical" evidence="6">
    <location>
        <begin position="147"/>
        <end position="167"/>
    </location>
</feature>
<dbReference type="InterPro" id="IPR017039">
    <property type="entry name" value="Virul_fac_BrkB"/>
</dbReference>
<keyword evidence="8" id="KW-1185">Reference proteome</keyword>
<dbReference type="EMBL" id="LR214940">
    <property type="protein sequence ID" value="VEU56002.1"/>
    <property type="molecule type" value="Genomic_DNA"/>
</dbReference>
<feature type="transmembrane region" description="Helical" evidence="6">
    <location>
        <begin position="304"/>
        <end position="326"/>
    </location>
</feature>
<evidence type="ECO:0000256" key="2">
    <source>
        <dbReference type="ARBA" id="ARBA00022475"/>
    </source>
</evidence>